<feature type="binding site" evidence="10">
    <location>
        <position position="118"/>
    </location>
    <ligand>
        <name>acetyl-CoA</name>
        <dbReference type="ChEBI" id="CHEBI:57288"/>
    </ligand>
</feature>
<keyword evidence="21" id="KW-1185">Reference proteome</keyword>
<comment type="subcellular location">
    <subcellularLocation>
        <location evidence="10 13">Cytoplasm</location>
    </subcellularLocation>
</comment>
<evidence type="ECO:0000313" key="19">
    <source>
        <dbReference type="EMBL" id="TDW54380.1"/>
    </source>
</evidence>
<evidence type="ECO:0000259" key="14">
    <source>
        <dbReference type="Pfam" id="PF01274"/>
    </source>
</evidence>
<feature type="binding site" evidence="10">
    <location>
        <position position="278"/>
    </location>
    <ligand>
        <name>acetyl-CoA</name>
        <dbReference type="ChEBI" id="CHEBI:57288"/>
    </ligand>
</feature>
<dbReference type="GO" id="GO:0009436">
    <property type="term" value="P:glyoxylate catabolic process"/>
    <property type="evidence" value="ECO:0007669"/>
    <property type="project" value="TreeGrafter"/>
</dbReference>
<dbReference type="SUPFAM" id="SSF51645">
    <property type="entry name" value="Malate synthase G"/>
    <property type="match status" value="1"/>
</dbReference>
<evidence type="ECO:0000313" key="21">
    <source>
        <dbReference type="Proteomes" id="UP000295058"/>
    </source>
</evidence>
<dbReference type="GO" id="GO:0004474">
    <property type="term" value="F:malate synthase activity"/>
    <property type="evidence" value="ECO:0007669"/>
    <property type="project" value="UniProtKB-UniRule"/>
</dbReference>
<evidence type="ECO:0000256" key="8">
    <source>
        <dbReference type="ARBA" id="ARBA00023097"/>
    </source>
</evidence>
<dbReference type="EMBL" id="SODO01000020">
    <property type="protein sequence ID" value="TDW54380.1"/>
    <property type="molecule type" value="Genomic_DNA"/>
</dbReference>
<keyword evidence="5 10" id="KW-0808">Transferase</keyword>
<feature type="domain" description="Malate synthase C-terminal" evidence="17">
    <location>
        <begin position="591"/>
        <end position="696"/>
    </location>
</feature>
<evidence type="ECO:0000256" key="3">
    <source>
        <dbReference type="ARBA" id="ARBA00022490"/>
    </source>
</evidence>
<dbReference type="InterPro" id="IPR011076">
    <property type="entry name" value="Malate_synth_sf"/>
</dbReference>
<dbReference type="Gene3D" id="1.20.1220.12">
    <property type="entry name" value="Malate synthase, domain III"/>
    <property type="match status" value="1"/>
</dbReference>
<dbReference type="GO" id="GO:0006099">
    <property type="term" value="P:tricarboxylic acid cycle"/>
    <property type="evidence" value="ECO:0007669"/>
    <property type="project" value="UniProtKB-KW"/>
</dbReference>
<comment type="function">
    <text evidence="10">Involved in the glycolate utilization. Catalyzes the condensation and subsequent hydrolysis of acetyl-coenzyme A (acetyl-CoA) and glyoxylate to form malate and CoA.</text>
</comment>
<feature type="domain" description="Malate synthase TIM barrel" evidence="14">
    <location>
        <begin position="339"/>
        <end position="579"/>
    </location>
</feature>
<feature type="binding site" evidence="10">
    <location>
        <begin position="458"/>
        <end position="461"/>
    </location>
    <ligand>
        <name>glyoxylate</name>
        <dbReference type="ChEBI" id="CHEBI:36655"/>
    </ligand>
</feature>
<dbReference type="InterPro" id="IPR006253">
    <property type="entry name" value="Malate_synthG"/>
</dbReference>
<dbReference type="HAMAP" id="MF_00641">
    <property type="entry name" value="Malate_synth_G"/>
    <property type="match status" value="1"/>
</dbReference>
<evidence type="ECO:0000259" key="16">
    <source>
        <dbReference type="Pfam" id="PF20658"/>
    </source>
</evidence>
<feature type="binding site" evidence="10">
    <location>
        <position position="433"/>
    </location>
    <ligand>
        <name>Mg(2+)</name>
        <dbReference type="ChEBI" id="CHEBI:18420"/>
    </ligand>
</feature>
<dbReference type="OrthoDB" id="9762054at2"/>
<dbReference type="NCBIfam" id="TIGR01345">
    <property type="entry name" value="malate_syn_G"/>
    <property type="match status" value="1"/>
</dbReference>
<dbReference type="Gene3D" id="3.20.20.360">
    <property type="entry name" value="Malate synthase, domain 3"/>
    <property type="match status" value="2"/>
</dbReference>
<feature type="modified residue" description="Cysteine sulfenic acid (-SOH)" evidence="10">
    <location>
        <position position="617"/>
    </location>
</feature>
<feature type="binding site" evidence="10">
    <location>
        <position position="342"/>
    </location>
    <ligand>
        <name>glyoxylate</name>
        <dbReference type="ChEBI" id="CHEBI:36655"/>
    </ligand>
</feature>
<evidence type="ECO:0000256" key="2">
    <source>
        <dbReference type="ARBA" id="ARBA00022435"/>
    </source>
</evidence>
<dbReference type="Proteomes" id="UP000295058">
    <property type="component" value="Unassembled WGS sequence"/>
</dbReference>
<evidence type="ECO:0000256" key="6">
    <source>
        <dbReference type="ARBA" id="ARBA00022723"/>
    </source>
</evidence>
<gene>
    <name evidence="10" type="primary">glcB</name>
    <name evidence="18" type="ORF">B6S09_17190</name>
    <name evidence="19" type="ORF">LY04_03461</name>
</gene>
<evidence type="ECO:0000313" key="20">
    <source>
        <dbReference type="Proteomes" id="UP000243640"/>
    </source>
</evidence>
<evidence type="ECO:0000256" key="12">
    <source>
        <dbReference type="PIRSR" id="PIRSR601465-50"/>
    </source>
</evidence>
<protein>
    <recommendedName>
        <fullName evidence="10 11">Malate synthase G</fullName>
        <ecNumber evidence="10 11">2.3.3.9</ecNumber>
    </recommendedName>
</protein>
<comment type="similarity">
    <text evidence="10 13">Belongs to the malate synthase family. GlcB subfamily.</text>
</comment>
<organism evidence="18 20">
    <name type="scientific">Oceanimonas baumannii</name>
    <dbReference type="NCBI Taxonomy" id="129578"/>
    <lineage>
        <taxon>Bacteria</taxon>
        <taxon>Pseudomonadati</taxon>
        <taxon>Pseudomonadota</taxon>
        <taxon>Gammaproteobacteria</taxon>
        <taxon>Aeromonadales</taxon>
        <taxon>Aeromonadaceae</taxon>
        <taxon>Oceanimonas</taxon>
    </lineage>
</organism>
<evidence type="ECO:0000256" key="9">
    <source>
        <dbReference type="ARBA" id="ARBA00047918"/>
    </source>
</evidence>
<dbReference type="EC" id="2.3.3.9" evidence="10 11"/>
<dbReference type="AlphaFoldDB" id="A0A235C940"/>
<dbReference type="Pfam" id="PF01274">
    <property type="entry name" value="MS_TIM-barrel"/>
    <property type="match status" value="1"/>
</dbReference>
<evidence type="ECO:0000256" key="1">
    <source>
        <dbReference type="ARBA" id="ARBA00001946"/>
    </source>
</evidence>
<keyword evidence="6 10" id="KW-0479">Metal-binding</keyword>
<comment type="subunit">
    <text evidence="10">Monomer.</text>
</comment>
<dbReference type="InterPro" id="IPR046363">
    <property type="entry name" value="MS_N_TIM-barrel_dom"/>
</dbReference>
<accession>A0A235C940</accession>
<feature type="active site" description="Proton acceptor" evidence="10 12">
    <location>
        <position position="342"/>
    </location>
</feature>
<dbReference type="GO" id="GO:0000287">
    <property type="term" value="F:magnesium ion binding"/>
    <property type="evidence" value="ECO:0007669"/>
    <property type="project" value="TreeGrafter"/>
</dbReference>
<comment type="pathway">
    <text evidence="10 13">Carbohydrate metabolism; glyoxylate cycle; (S)-malate from isocitrate: step 2/2.</text>
</comment>
<evidence type="ECO:0000256" key="11">
    <source>
        <dbReference type="NCBIfam" id="TIGR01345"/>
    </source>
</evidence>
<reference evidence="18 20" key="1">
    <citation type="submission" date="2017-08" db="EMBL/GenBank/DDBJ databases">
        <title>Draft Genome Sequence of the Marine Bacterium Oceanimonas baumannii ATCC 700832.</title>
        <authorList>
            <person name="Mcclelland W.D."/>
            <person name="Brennan M.A."/>
            <person name="Trachtenberg A.M."/>
            <person name="Maclea K.S."/>
        </authorList>
    </citation>
    <scope>NUCLEOTIDE SEQUENCE [LARGE SCALE GENOMIC DNA]</scope>
    <source>
        <strain evidence="18 20">ATCC 700832</strain>
    </source>
</reference>
<dbReference type="InterPro" id="IPR048357">
    <property type="entry name" value="MSG_insertion"/>
</dbReference>
<evidence type="ECO:0000256" key="13">
    <source>
        <dbReference type="RuleBase" id="RU003572"/>
    </source>
</evidence>
<reference evidence="19 21" key="2">
    <citation type="submission" date="2019-03" db="EMBL/GenBank/DDBJ databases">
        <title>Genomic Encyclopedia of Archaeal and Bacterial Type Strains, Phase II (KMG-II): from individual species to whole genera.</title>
        <authorList>
            <person name="Goeker M."/>
        </authorList>
    </citation>
    <scope>NUCLEOTIDE SEQUENCE [LARGE SCALE GENOMIC DNA]</scope>
    <source>
        <strain evidence="19 21">DSM 15594</strain>
    </source>
</reference>
<evidence type="ECO:0000313" key="18">
    <source>
        <dbReference type="EMBL" id="OYD21148.1"/>
    </source>
</evidence>
<comment type="caution">
    <text evidence="10">Lacks conserved residue(s) required for the propagation of feature annotation.</text>
</comment>
<feature type="binding site" evidence="10">
    <location>
        <position position="433"/>
    </location>
    <ligand>
        <name>glyoxylate</name>
        <dbReference type="ChEBI" id="CHEBI:36655"/>
    </ligand>
</feature>
<keyword evidence="8 10" id="KW-0558">Oxidation</keyword>
<feature type="domain" description="Malate synthase G alpha-beta insertion" evidence="16">
    <location>
        <begin position="160"/>
        <end position="237"/>
    </location>
</feature>
<feature type="binding site" evidence="10">
    <location>
        <position position="542"/>
    </location>
    <ligand>
        <name>acetyl-CoA</name>
        <dbReference type="ChEBI" id="CHEBI:57288"/>
    </ligand>
</feature>
<sequence length="725" mass="79940">MSNTVHKGDLQIAANLYHLVQDEILPGTGIEAEAFWAGFGRLVHELAPLNRALLQRRDQLQAELDEWYQSHPERPWSQVEYQAFLERTGYLVPEGDDFTIGTSNVDDEIARVAGPQLVVPVSNARFALNAANARWGSLYDALYGTDAIDEQHGCERSGAFNPLRAGRVIEWTQSLLDQSVPLAAGSHASVSAYRVVESNGQRRLEALLSNGDCTGLQQPEQFAGVGGEQDDIILLRHHDLHIELHIDREHTIGQLSPAGVKDVVLESALSTIQDCEDSVAAVDADDKVGVYRNWLGLMKGDLSETFTKNGRQHTRTLAPDRSYRDPDGNPFILPGRSLLLVRNVGHLMTTDAILDNQGNEIPEGIMDGVITSLCALHDLQSGQPRNSRCGSVYIVKPKMHGPEEVAFTNRLFDRVEDLLGLARHTLKVGVMDEERRTTVNLKECIRAVKDRLVFINTGFLDRTGDEIHTSMAAGPVMPKEWNKDQPWLNAYEDGNLDIGLACGLQGKAQVGKGMWAKPDEMAQMLATKQVHPLAGASCAWVPSPTAATLHATHYHQVSVPVRQQQLRQRERARLEEVLTPPLLATSLSVEQVQAELDNNAQGLLGYVVRWVDQGVGCSKVLDISGTGLMEDRATLRISSQLLANWLQHGVCTQEQLMETLQRMAAVVDVQNAADPAYRPMAPGFDGPAFQAACDLVFHGAEQPNGYTEPVLHARRRQRKAMDAVR</sequence>
<evidence type="ECO:0000259" key="15">
    <source>
        <dbReference type="Pfam" id="PF20656"/>
    </source>
</evidence>
<feature type="binding site" evidence="10">
    <location>
        <begin position="125"/>
        <end position="126"/>
    </location>
    <ligand>
        <name>acetyl-CoA</name>
        <dbReference type="ChEBI" id="CHEBI:57288"/>
    </ligand>
</feature>
<keyword evidence="2 10" id="KW-0329">Glyoxylate bypass</keyword>
<dbReference type="RefSeq" id="WP_094279717.1">
    <property type="nucleotide sequence ID" value="NZ_NQJF01000019.1"/>
</dbReference>
<dbReference type="UniPathway" id="UPA00703">
    <property type="reaction ID" value="UER00720"/>
</dbReference>
<dbReference type="NCBIfam" id="NF002825">
    <property type="entry name" value="PRK02999.1"/>
    <property type="match status" value="1"/>
</dbReference>
<keyword evidence="7 10" id="KW-0460">Magnesium</keyword>
<dbReference type="PANTHER" id="PTHR42739">
    <property type="entry name" value="MALATE SYNTHASE G"/>
    <property type="match status" value="1"/>
</dbReference>
<feature type="active site" description="Proton donor" evidence="10 12">
    <location>
        <position position="631"/>
    </location>
</feature>
<feature type="domain" description="Malate synthase N-terminal" evidence="15">
    <location>
        <begin position="17"/>
        <end position="71"/>
    </location>
</feature>
<keyword evidence="4 10" id="KW-0816">Tricarboxylic acid cycle</keyword>
<evidence type="ECO:0000256" key="5">
    <source>
        <dbReference type="ARBA" id="ARBA00022679"/>
    </source>
</evidence>
<dbReference type="PANTHER" id="PTHR42739:SF1">
    <property type="entry name" value="MALATE SYNTHASE G"/>
    <property type="match status" value="1"/>
</dbReference>
<dbReference type="GO" id="GO:0005829">
    <property type="term" value="C:cytosol"/>
    <property type="evidence" value="ECO:0007669"/>
    <property type="project" value="TreeGrafter"/>
</dbReference>
<comment type="cofactor">
    <cofactor evidence="1 10">
        <name>Mg(2+)</name>
        <dbReference type="ChEBI" id="CHEBI:18420"/>
    </cofactor>
</comment>
<dbReference type="InterPro" id="IPR048355">
    <property type="entry name" value="MS_C"/>
</dbReference>
<evidence type="ECO:0000256" key="4">
    <source>
        <dbReference type="ARBA" id="ARBA00022532"/>
    </source>
</evidence>
<dbReference type="Proteomes" id="UP000243640">
    <property type="component" value="Unassembled WGS sequence"/>
</dbReference>
<dbReference type="InterPro" id="IPR001465">
    <property type="entry name" value="Malate_synthase_TIM"/>
</dbReference>
<evidence type="ECO:0000259" key="17">
    <source>
        <dbReference type="Pfam" id="PF20659"/>
    </source>
</evidence>
<feature type="binding site" evidence="10">
    <location>
        <position position="461"/>
    </location>
    <ligand>
        <name>Mg(2+)</name>
        <dbReference type="ChEBI" id="CHEBI:18420"/>
    </ligand>
</feature>
<dbReference type="Pfam" id="PF20656">
    <property type="entry name" value="MS_N"/>
    <property type="match status" value="1"/>
</dbReference>
<dbReference type="GO" id="GO:0006097">
    <property type="term" value="P:glyoxylate cycle"/>
    <property type="evidence" value="ECO:0007669"/>
    <property type="project" value="UniProtKB-UniRule"/>
</dbReference>
<dbReference type="Pfam" id="PF20658">
    <property type="entry name" value="MSG_insertion"/>
    <property type="match status" value="1"/>
</dbReference>
<name>A0A235C940_9GAMM</name>
<dbReference type="InterPro" id="IPR048356">
    <property type="entry name" value="MS_N"/>
</dbReference>
<proteinExistence type="inferred from homology"/>
<comment type="catalytic activity">
    <reaction evidence="9 10 13">
        <text>glyoxylate + acetyl-CoA + H2O = (S)-malate + CoA + H(+)</text>
        <dbReference type="Rhea" id="RHEA:18181"/>
        <dbReference type="ChEBI" id="CHEBI:15377"/>
        <dbReference type="ChEBI" id="CHEBI:15378"/>
        <dbReference type="ChEBI" id="CHEBI:15589"/>
        <dbReference type="ChEBI" id="CHEBI:36655"/>
        <dbReference type="ChEBI" id="CHEBI:57287"/>
        <dbReference type="ChEBI" id="CHEBI:57288"/>
        <dbReference type="EC" id="2.3.3.9"/>
    </reaction>
</comment>
<dbReference type="InterPro" id="IPR044856">
    <property type="entry name" value="Malate_synth_C_sf"/>
</dbReference>
<dbReference type="EMBL" id="NQJF01000019">
    <property type="protein sequence ID" value="OYD21148.1"/>
    <property type="molecule type" value="Genomic_DNA"/>
</dbReference>
<evidence type="ECO:0000256" key="10">
    <source>
        <dbReference type="HAMAP-Rule" id="MF_00641"/>
    </source>
</evidence>
<dbReference type="Pfam" id="PF20659">
    <property type="entry name" value="MS_C"/>
    <property type="match status" value="1"/>
</dbReference>
<keyword evidence="3 10" id="KW-0963">Cytoplasm</keyword>
<evidence type="ECO:0000256" key="7">
    <source>
        <dbReference type="ARBA" id="ARBA00022842"/>
    </source>
</evidence>
<feature type="binding site" evidence="10">
    <location>
        <position position="315"/>
    </location>
    <ligand>
        <name>acetyl-CoA</name>
        <dbReference type="ChEBI" id="CHEBI:57288"/>
    </ligand>
</feature>
<comment type="caution">
    <text evidence="18">The sequence shown here is derived from an EMBL/GenBank/DDBJ whole genome shotgun (WGS) entry which is preliminary data.</text>
</comment>